<accession>A0A9P8DHW0</accession>
<gene>
    <name evidence="1" type="ORF">J7337_005142</name>
</gene>
<sequence length="146" mass="15957">MVTILIEPEILLSALMIIALVWGIRKCVALGTLSKSTLSQLESTPLELQFEKEALGIRTLTMQSKHSQGERNAAVKKFNSATYPSQLHDHVDEAILIGGKLPSTPIMPAGTGSSWSTLSTWECRSRHSVNSGACRKILLIIRVDDT</sequence>
<dbReference type="EMBL" id="JAHBCI010000004">
    <property type="protein sequence ID" value="KAG9502315.1"/>
    <property type="molecule type" value="Genomic_DNA"/>
</dbReference>
<name>A0A9P8DHW0_9HYPO</name>
<dbReference type="AlphaFoldDB" id="A0A9P8DHW0"/>
<proteinExistence type="predicted"/>
<dbReference type="KEGG" id="fmu:J7337_005142"/>
<keyword evidence="2" id="KW-1185">Reference proteome</keyword>
<comment type="caution">
    <text evidence="1">The sequence shown here is derived from an EMBL/GenBank/DDBJ whole genome shotgun (WGS) entry which is preliminary data.</text>
</comment>
<organism evidence="1 2">
    <name type="scientific">Fusarium musae</name>
    <dbReference type="NCBI Taxonomy" id="1042133"/>
    <lineage>
        <taxon>Eukaryota</taxon>
        <taxon>Fungi</taxon>
        <taxon>Dikarya</taxon>
        <taxon>Ascomycota</taxon>
        <taxon>Pezizomycotina</taxon>
        <taxon>Sordariomycetes</taxon>
        <taxon>Hypocreomycetidae</taxon>
        <taxon>Hypocreales</taxon>
        <taxon>Nectriaceae</taxon>
        <taxon>Fusarium</taxon>
    </lineage>
</organism>
<dbReference type="GeneID" id="68312998"/>
<evidence type="ECO:0000313" key="1">
    <source>
        <dbReference type="EMBL" id="KAG9502315.1"/>
    </source>
</evidence>
<reference evidence="1" key="1">
    <citation type="journal article" date="2021" name="Mol. Plant Microbe Interact.">
        <title>Telomere to telomere genome assembly of Fusarium musae F31, causal agent of crown rot disease of banana.</title>
        <authorList>
            <person name="Degradi L."/>
            <person name="Tava V."/>
            <person name="Kunova A."/>
            <person name="Cortesi P."/>
            <person name="Saracchi M."/>
            <person name="Pasquali M."/>
        </authorList>
    </citation>
    <scope>NUCLEOTIDE SEQUENCE</scope>
    <source>
        <strain evidence="1">F31</strain>
    </source>
</reference>
<dbReference type="Proteomes" id="UP000827133">
    <property type="component" value="Unassembled WGS sequence"/>
</dbReference>
<dbReference type="RefSeq" id="XP_044681315.1">
    <property type="nucleotide sequence ID" value="XM_044822824.1"/>
</dbReference>
<protein>
    <submittedName>
        <fullName evidence="1">Uncharacterized protein</fullName>
    </submittedName>
</protein>
<evidence type="ECO:0000313" key="2">
    <source>
        <dbReference type="Proteomes" id="UP000827133"/>
    </source>
</evidence>